<evidence type="ECO:0000256" key="2">
    <source>
        <dbReference type="ARBA" id="ARBA00023157"/>
    </source>
</evidence>
<dbReference type="PANTHER" id="PTHR46943">
    <property type="entry name" value="PENTRAXIN-RELATED PROTEIN PTX3"/>
    <property type="match status" value="1"/>
</dbReference>
<dbReference type="SUPFAM" id="SSF49899">
    <property type="entry name" value="Concanavalin A-like lectins/glucanases"/>
    <property type="match status" value="2"/>
</dbReference>
<evidence type="ECO:0000259" key="4">
    <source>
        <dbReference type="SMART" id="SM00560"/>
    </source>
</evidence>
<evidence type="ECO:0000256" key="1">
    <source>
        <dbReference type="ARBA" id="ARBA00022729"/>
    </source>
</evidence>
<dbReference type="SMART" id="SM00560">
    <property type="entry name" value="LamGL"/>
    <property type="match status" value="2"/>
</dbReference>
<dbReference type="Proteomes" id="UP000481109">
    <property type="component" value="Unassembled WGS sequence"/>
</dbReference>
<evidence type="ECO:0000313" key="6">
    <source>
        <dbReference type="Proteomes" id="UP000481109"/>
    </source>
</evidence>
<organism evidence="5 6">
    <name type="scientific">Streptomyces mesophilus</name>
    <dbReference type="NCBI Taxonomy" id="1775132"/>
    <lineage>
        <taxon>Bacteria</taxon>
        <taxon>Bacillati</taxon>
        <taxon>Actinomycetota</taxon>
        <taxon>Actinomycetes</taxon>
        <taxon>Kitasatosporales</taxon>
        <taxon>Streptomycetaceae</taxon>
        <taxon>Streptomyces</taxon>
    </lineage>
</organism>
<dbReference type="RefSeq" id="WP_165334588.1">
    <property type="nucleotide sequence ID" value="NZ_JAAKZW010000134.1"/>
</dbReference>
<feature type="domain" description="LamG-like jellyroll fold" evidence="4">
    <location>
        <begin position="327"/>
        <end position="459"/>
    </location>
</feature>
<reference evidence="5 6" key="1">
    <citation type="submission" date="2020-02" db="EMBL/GenBank/DDBJ databases">
        <title>Whole-genome analyses of novel actinobacteria.</title>
        <authorList>
            <person name="Sahin N."/>
            <person name="Tokatli A."/>
        </authorList>
    </citation>
    <scope>NUCLEOTIDE SEQUENCE [LARGE SCALE GENOMIC DNA]</scope>
    <source>
        <strain evidence="5 6">YC504</strain>
    </source>
</reference>
<evidence type="ECO:0000313" key="5">
    <source>
        <dbReference type="EMBL" id="NGO79137.1"/>
    </source>
</evidence>
<keyword evidence="1 3" id="KW-0732">Signal</keyword>
<dbReference type="Pfam" id="PF13385">
    <property type="entry name" value="Laminin_G_3"/>
    <property type="match status" value="2"/>
</dbReference>
<sequence length="710" mass="74822">MRARRSGFGAGCLVVATVLGLPGAAVAAEEPNLPPLQPVVADLLTGFKACEAGGSRPFVGQIPRVQATLYDGEPPNETGGTTPVSGEFEAWWEGADGAEQRRTYTTYTSYSGHRFDWQLPADLPADTVISWRVRVNDGQVVSPWSDEGAGTACEFVYDDENPQPPTVQSDEYPEEVWTDGQGVYGTFTVDSPSDDVVEYGYSFLGGPLETVKADGLGGKASIRHLPLTNGSDRLTVYSVDRSGRRSASETYYFYVARGRAPVAQWKLADAQGSKQAAAETGPVARAGVGVTFGAPALEGTDLTTTAALDGTGHGFLTPDVSVVDTTKTFAVSGWVRPGRTDRAMTLASQDAGQAPGFTLGLRAPGGSPVWSFDFGGARVTGGAPETGEWAHVLGLYDAETGLAQLYVNGKPVGGGQQAEASATTGNFQIGRVRGKEGYRDRWQGEIGNVRVHDRVVVPEELERLSLRNPVERGHWALEAVDADSSPELHGGQALTVGGGASLYRLPSDACDPGVDPECIPLPAPLVGDGHLDLDGETGYAATQAPAVDTGDSFSVGVRVRLADRDADRPMTVLSQGGEHQDAFKVRYLPATHEWQLVVTDADAPGAGETVVSHRAAQDGGVGDGRFLTVVYDDAADRIALYMDGHSNDEASATLAKTWKSEGPLQVGRAKTADGWGEYLHGSVDEVRAYSGALTEGQIAFLGAGSDFTPQ</sequence>
<dbReference type="PANTHER" id="PTHR46943:SF1">
    <property type="entry name" value="PENTRAXIN-RELATED PROTEIN PTX3"/>
    <property type="match status" value="1"/>
</dbReference>
<dbReference type="Gene3D" id="2.60.120.200">
    <property type="match status" value="2"/>
</dbReference>
<dbReference type="EMBL" id="JAAKZW010000134">
    <property type="protein sequence ID" value="NGO79137.1"/>
    <property type="molecule type" value="Genomic_DNA"/>
</dbReference>
<proteinExistence type="predicted"/>
<protein>
    <submittedName>
        <fullName evidence="5">LamG domain-containing protein</fullName>
    </submittedName>
</protein>
<evidence type="ECO:0000256" key="3">
    <source>
        <dbReference type="SAM" id="SignalP"/>
    </source>
</evidence>
<dbReference type="InterPro" id="IPR042837">
    <property type="entry name" value="PTX3"/>
</dbReference>
<dbReference type="GO" id="GO:0006955">
    <property type="term" value="P:immune response"/>
    <property type="evidence" value="ECO:0007669"/>
    <property type="project" value="InterPro"/>
</dbReference>
<feature type="chain" id="PRO_5026197304" evidence="3">
    <location>
        <begin position="28"/>
        <end position="710"/>
    </location>
</feature>
<feature type="signal peptide" evidence="3">
    <location>
        <begin position="1"/>
        <end position="27"/>
    </location>
</feature>
<dbReference type="InterPro" id="IPR006558">
    <property type="entry name" value="LamG-like"/>
</dbReference>
<comment type="caution">
    <text evidence="5">The sequence shown here is derived from an EMBL/GenBank/DDBJ whole genome shotgun (WGS) entry which is preliminary data.</text>
</comment>
<dbReference type="InterPro" id="IPR013320">
    <property type="entry name" value="ConA-like_dom_sf"/>
</dbReference>
<keyword evidence="6" id="KW-1185">Reference proteome</keyword>
<name>A0A6G4XQP8_9ACTN</name>
<dbReference type="AlphaFoldDB" id="A0A6G4XQP8"/>
<gene>
    <name evidence="5" type="ORF">G6045_26295</name>
</gene>
<accession>A0A6G4XQP8</accession>
<keyword evidence="2" id="KW-1015">Disulfide bond</keyword>
<feature type="domain" description="LamG-like jellyroll fold" evidence="4">
    <location>
        <begin position="551"/>
        <end position="696"/>
    </location>
</feature>